<keyword evidence="2" id="KW-0680">Restriction system</keyword>
<keyword evidence="3" id="KW-0238">DNA-binding</keyword>
<evidence type="ECO:0000256" key="5">
    <source>
        <dbReference type="SAM" id="MobiDB-lite"/>
    </source>
</evidence>
<dbReference type="InterPro" id="IPR000055">
    <property type="entry name" value="Restrct_endonuc_typeI_TRD"/>
</dbReference>
<reference evidence="7" key="1">
    <citation type="journal article" date="2014" name="Int. J. Syst. Evol. Microbiol.">
        <title>Complete genome sequence of Corynebacterium casei LMG S-19264T (=DSM 44701T), isolated from a smear-ripened cheese.</title>
        <authorList>
            <consortium name="US DOE Joint Genome Institute (JGI-PGF)"/>
            <person name="Walter F."/>
            <person name="Albersmeier A."/>
            <person name="Kalinowski J."/>
            <person name="Ruckert C."/>
        </authorList>
    </citation>
    <scope>NUCLEOTIDE SEQUENCE</scope>
    <source>
        <strain evidence="7">KCTC 22169</strain>
    </source>
</reference>
<evidence type="ECO:0000313" key="8">
    <source>
        <dbReference type="Proteomes" id="UP000626148"/>
    </source>
</evidence>
<feature type="coiled-coil region" evidence="4">
    <location>
        <begin position="285"/>
        <end position="312"/>
    </location>
</feature>
<dbReference type="InterPro" id="IPR044946">
    <property type="entry name" value="Restrct_endonuc_typeI_TRD_sf"/>
</dbReference>
<organism evidence="7 8">
    <name type="scientific">Saccharospirillum salsuginis</name>
    <dbReference type="NCBI Taxonomy" id="418750"/>
    <lineage>
        <taxon>Bacteria</taxon>
        <taxon>Pseudomonadati</taxon>
        <taxon>Pseudomonadota</taxon>
        <taxon>Gammaproteobacteria</taxon>
        <taxon>Oceanospirillales</taxon>
        <taxon>Saccharospirillaceae</taxon>
        <taxon>Saccharospirillum</taxon>
    </lineage>
</organism>
<dbReference type="GO" id="GO:0009307">
    <property type="term" value="P:DNA restriction-modification system"/>
    <property type="evidence" value="ECO:0007669"/>
    <property type="project" value="UniProtKB-KW"/>
</dbReference>
<evidence type="ECO:0000259" key="6">
    <source>
        <dbReference type="Pfam" id="PF01420"/>
    </source>
</evidence>
<evidence type="ECO:0000313" key="7">
    <source>
        <dbReference type="EMBL" id="GGX69035.1"/>
    </source>
</evidence>
<feature type="region of interest" description="Disordered" evidence="5">
    <location>
        <begin position="99"/>
        <end position="118"/>
    </location>
</feature>
<name>A0A918NFH0_9GAMM</name>
<reference evidence="7" key="2">
    <citation type="submission" date="2020-09" db="EMBL/GenBank/DDBJ databases">
        <authorList>
            <person name="Sun Q."/>
            <person name="Kim S."/>
        </authorList>
    </citation>
    <scope>NUCLEOTIDE SEQUENCE</scope>
    <source>
        <strain evidence="7">KCTC 22169</strain>
    </source>
</reference>
<accession>A0A918NFH0</accession>
<dbReference type="AlphaFoldDB" id="A0A918NFH0"/>
<proteinExistence type="inferred from homology"/>
<evidence type="ECO:0000256" key="4">
    <source>
        <dbReference type="SAM" id="Coils"/>
    </source>
</evidence>
<dbReference type="InterPro" id="IPR051212">
    <property type="entry name" value="Type-I_RE_S_subunit"/>
</dbReference>
<dbReference type="EMBL" id="BMXR01000012">
    <property type="protein sequence ID" value="GGX69035.1"/>
    <property type="molecule type" value="Genomic_DNA"/>
</dbReference>
<gene>
    <name evidence="7" type="ORF">GCM10007392_40890</name>
</gene>
<dbReference type="SUPFAM" id="SSF116734">
    <property type="entry name" value="DNA methylase specificity domain"/>
    <property type="match status" value="1"/>
</dbReference>
<dbReference type="PANTHER" id="PTHR43140:SF1">
    <property type="entry name" value="TYPE I RESTRICTION ENZYME ECOKI SPECIFICITY SUBUNIT"/>
    <property type="match status" value="1"/>
</dbReference>
<dbReference type="Pfam" id="PF01420">
    <property type="entry name" value="Methylase_S"/>
    <property type="match status" value="1"/>
</dbReference>
<keyword evidence="4" id="KW-0175">Coiled coil</keyword>
<protein>
    <recommendedName>
        <fullName evidence="6">Type I restriction modification DNA specificity domain-containing protein</fullName>
    </recommendedName>
</protein>
<dbReference type="PANTHER" id="PTHR43140">
    <property type="entry name" value="TYPE-1 RESTRICTION ENZYME ECOKI SPECIFICITY PROTEIN"/>
    <property type="match status" value="1"/>
</dbReference>
<comment type="similarity">
    <text evidence="1">Belongs to the type-I restriction system S methylase family.</text>
</comment>
<dbReference type="Proteomes" id="UP000626148">
    <property type="component" value="Unassembled WGS sequence"/>
</dbReference>
<evidence type="ECO:0000256" key="2">
    <source>
        <dbReference type="ARBA" id="ARBA00022747"/>
    </source>
</evidence>
<dbReference type="CDD" id="cd17246">
    <property type="entry name" value="RMtype1_S_SonII-TRD2-CR2_like"/>
    <property type="match status" value="1"/>
</dbReference>
<dbReference type="GO" id="GO:0003677">
    <property type="term" value="F:DNA binding"/>
    <property type="evidence" value="ECO:0007669"/>
    <property type="project" value="UniProtKB-KW"/>
</dbReference>
<dbReference type="Gene3D" id="3.90.220.20">
    <property type="entry name" value="DNA methylase specificity domains"/>
    <property type="match status" value="1"/>
</dbReference>
<evidence type="ECO:0000256" key="1">
    <source>
        <dbReference type="ARBA" id="ARBA00010923"/>
    </source>
</evidence>
<keyword evidence="8" id="KW-1185">Reference proteome</keyword>
<evidence type="ECO:0000256" key="3">
    <source>
        <dbReference type="ARBA" id="ARBA00023125"/>
    </source>
</evidence>
<comment type="caution">
    <text evidence="7">The sequence shown here is derived from an EMBL/GenBank/DDBJ whole genome shotgun (WGS) entry which is preliminary data.</text>
</comment>
<feature type="domain" description="Type I restriction modification DNA specificity" evidence="6">
    <location>
        <begin position="125"/>
        <end position="301"/>
    </location>
</feature>
<sequence length="328" mass="36352">MALCDRLEQQTGDKLEAHETLVDTLLGTLTESENATELADNWARLAAHFDTLFSTEQSIDKLKQTILQLAVMGRLVEQDAGDESASELLDSITTEREELVKSGKMRPPKIPAKTDLQLSPPYPAPHNWSWARLGELFAIVTDGDHQAPPKSEEGVPFLVIGNLNTGRIDFAGCKYVNESYYSRLDWSRKPTNGDLLYTVTGSYGIPIKVLTSKAFCVQRHVAILRATASTPRDYVKLVLESEYGQSYAEEIATGIAQKTVPLTGLRKMPISLPPQAEQYRIVQKVDELIALCDQLKERLNQANETRSQLAEAAVDKALCQGNLHASIR</sequence>